<protein>
    <recommendedName>
        <fullName evidence="4">CTP synthetase</fullName>
    </recommendedName>
</protein>
<accession>A0A1I0NFC2</accession>
<evidence type="ECO:0000256" key="1">
    <source>
        <dbReference type="SAM" id="Phobius"/>
    </source>
</evidence>
<gene>
    <name evidence="2" type="ORF">SAMN05444851_0782</name>
</gene>
<feature type="transmembrane region" description="Helical" evidence="1">
    <location>
        <begin position="35"/>
        <end position="54"/>
    </location>
</feature>
<keyword evidence="1" id="KW-0472">Membrane</keyword>
<keyword evidence="3" id="KW-1185">Reference proteome</keyword>
<dbReference type="RefSeq" id="WP_091428439.1">
    <property type="nucleotide sequence ID" value="NZ_FOJB01000001.1"/>
</dbReference>
<dbReference type="OrthoDB" id="7510999at2"/>
<evidence type="ECO:0000313" key="3">
    <source>
        <dbReference type="Proteomes" id="UP000199650"/>
    </source>
</evidence>
<evidence type="ECO:0008006" key="4">
    <source>
        <dbReference type="Google" id="ProtNLM"/>
    </source>
</evidence>
<feature type="transmembrane region" description="Helical" evidence="1">
    <location>
        <begin position="7"/>
        <end position="29"/>
    </location>
</feature>
<name>A0A1I0NFC2_9RHOB</name>
<keyword evidence="1" id="KW-0812">Transmembrane</keyword>
<dbReference type="STRING" id="1173584.SAMN05444851_0782"/>
<sequence>MFRLAAVIYILLGATLAGIFIIAALTVGMDTAQPIIYAAVAGFIVALPVSWVVAKQIKG</sequence>
<dbReference type="AlphaFoldDB" id="A0A1I0NFC2"/>
<dbReference type="EMBL" id="FOJB01000001">
    <property type="protein sequence ID" value="SEV99987.1"/>
    <property type="molecule type" value="Genomic_DNA"/>
</dbReference>
<reference evidence="2 3" key="1">
    <citation type="submission" date="2016-10" db="EMBL/GenBank/DDBJ databases">
        <authorList>
            <person name="de Groot N.N."/>
        </authorList>
    </citation>
    <scope>NUCLEOTIDE SEQUENCE [LARGE SCALE GENOMIC DNA]</scope>
    <source>
        <strain evidence="2 3">DSM 29439</strain>
    </source>
</reference>
<evidence type="ECO:0000313" key="2">
    <source>
        <dbReference type="EMBL" id="SEV99987.1"/>
    </source>
</evidence>
<keyword evidence="1" id="KW-1133">Transmembrane helix</keyword>
<dbReference type="Proteomes" id="UP000199650">
    <property type="component" value="Unassembled WGS sequence"/>
</dbReference>
<organism evidence="2 3">
    <name type="scientific">Aliiroseovarius sediminilitoris</name>
    <dbReference type="NCBI Taxonomy" id="1173584"/>
    <lineage>
        <taxon>Bacteria</taxon>
        <taxon>Pseudomonadati</taxon>
        <taxon>Pseudomonadota</taxon>
        <taxon>Alphaproteobacteria</taxon>
        <taxon>Rhodobacterales</taxon>
        <taxon>Paracoccaceae</taxon>
        <taxon>Aliiroseovarius</taxon>
    </lineage>
</organism>
<proteinExistence type="predicted"/>